<dbReference type="InterPro" id="IPR045596">
    <property type="entry name" value="DUF6459"/>
</dbReference>
<evidence type="ECO:0000313" key="1">
    <source>
        <dbReference type="EMBL" id="GAA0563061.1"/>
    </source>
</evidence>
<reference evidence="1 2" key="1">
    <citation type="journal article" date="2019" name="Int. J. Syst. Evol. Microbiol.">
        <title>The Global Catalogue of Microorganisms (GCM) 10K type strain sequencing project: providing services to taxonomists for standard genome sequencing and annotation.</title>
        <authorList>
            <consortium name="The Broad Institute Genomics Platform"/>
            <consortium name="The Broad Institute Genome Sequencing Center for Infectious Disease"/>
            <person name="Wu L."/>
            <person name="Ma J."/>
        </authorList>
    </citation>
    <scope>NUCLEOTIDE SEQUENCE [LARGE SCALE GENOMIC DNA]</scope>
    <source>
        <strain evidence="1 2">JCM 10303</strain>
    </source>
</reference>
<dbReference type="RefSeq" id="WP_009950961.1">
    <property type="nucleotide sequence ID" value="NZ_BAAAGS010000101.1"/>
</dbReference>
<gene>
    <name evidence="1" type="ORF">GCM10009533_69370</name>
</gene>
<dbReference type="EMBL" id="BAAAGS010000101">
    <property type="protein sequence ID" value="GAA0563061.1"/>
    <property type="molecule type" value="Genomic_DNA"/>
</dbReference>
<dbReference type="Proteomes" id="UP001500729">
    <property type="component" value="Unassembled WGS sequence"/>
</dbReference>
<proteinExistence type="predicted"/>
<sequence length="116" mass="12659">MTAVLAPAGAEVTERTACALARSAGEQILDVLAGRRSVPQLRRHLSSPVAALLLALLPRWYAEGPDYRLRSVHASLTDDHTVEACLIVGTTSRVRALVMRLEQEEARWVCTVLSLL</sequence>
<evidence type="ECO:0000313" key="2">
    <source>
        <dbReference type="Proteomes" id="UP001500729"/>
    </source>
</evidence>
<accession>A0ABN1ED07</accession>
<comment type="caution">
    <text evidence="1">The sequence shown here is derived from an EMBL/GenBank/DDBJ whole genome shotgun (WGS) entry which is preliminary data.</text>
</comment>
<organism evidence="1 2">
    <name type="scientific">Saccharopolyspora erythraea</name>
    <name type="common">Streptomyces erythraeus</name>
    <dbReference type="NCBI Taxonomy" id="1836"/>
    <lineage>
        <taxon>Bacteria</taxon>
        <taxon>Bacillati</taxon>
        <taxon>Actinomycetota</taxon>
        <taxon>Actinomycetes</taxon>
        <taxon>Pseudonocardiales</taxon>
        <taxon>Pseudonocardiaceae</taxon>
        <taxon>Saccharopolyspora</taxon>
    </lineage>
</organism>
<name>A0ABN1ED07_SACER</name>
<dbReference type="Pfam" id="PF20060">
    <property type="entry name" value="DUF6459"/>
    <property type="match status" value="1"/>
</dbReference>
<keyword evidence="2" id="KW-1185">Reference proteome</keyword>
<protein>
    <submittedName>
        <fullName evidence="1">Uncharacterized protein</fullName>
    </submittedName>
</protein>